<keyword evidence="2" id="KW-1185">Reference proteome</keyword>
<dbReference type="EMBL" id="JAWDGP010004819">
    <property type="protein sequence ID" value="KAK3761863.1"/>
    <property type="molecule type" value="Genomic_DNA"/>
</dbReference>
<comment type="caution">
    <text evidence="1">The sequence shown here is derived from an EMBL/GenBank/DDBJ whole genome shotgun (WGS) entry which is preliminary data.</text>
</comment>
<sequence>TARRDELKHRVRVSAWIYSSDTETRRNV</sequence>
<dbReference type="AlphaFoldDB" id="A0AAE1D9Z8"/>
<dbReference type="Proteomes" id="UP001283361">
    <property type="component" value="Unassembled WGS sequence"/>
</dbReference>
<name>A0AAE1D9Z8_9GAST</name>
<protein>
    <submittedName>
        <fullName evidence="1">Uncharacterized protein</fullName>
    </submittedName>
</protein>
<reference evidence="1" key="1">
    <citation type="journal article" date="2023" name="G3 (Bethesda)">
        <title>A reference genome for the long-term kleptoplast-retaining sea slug Elysia crispata morphotype clarki.</title>
        <authorList>
            <person name="Eastman K.E."/>
            <person name="Pendleton A.L."/>
            <person name="Shaikh M.A."/>
            <person name="Suttiyut T."/>
            <person name="Ogas R."/>
            <person name="Tomko P."/>
            <person name="Gavelis G."/>
            <person name="Widhalm J.R."/>
            <person name="Wisecaver J.H."/>
        </authorList>
    </citation>
    <scope>NUCLEOTIDE SEQUENCE</scope>
    <source>
        <strain evidence="1">ECLA1</strain>
    </source>
</reference>
<evidence type="ECO:0000313" key="2">
    <source>
        <dbReference type="Proteomes" id="UP001283361"/>
    </source>
</evidence>
<proteinExistence type="predicted"/>
<feature type="non-terminal residue" evidence="1">
    <location>
        <position position="1"/>
    </location>
</feature>
<gene>
    <name evidence="1" type="ORF">RRG08_065834</name>
</gene>
<evidence type="ECO:0000313" key="1">
    <source>
        <dbReference type="EMBL" id="KAK3761863.1"/>
    </source>
</evidence>
<accession>A0AAE1D9Z8</accession>
<organism evidence="1 2">
    <name type="scientific">Elysia crispata</name>
    <name type="common">lettuce slug</name>
    <dbReference type="NCBI Taxonomy" id="231223"/>
    <lineage>
        <taxon>Eukaryota</taxon>
        <taxon>Metazoa</taxon>
        <taxon>Spiralia</taxon>
        <taxon>Lophotrochozoa</taxon>
        <taxon>Mollusca</taxon>
        <taxon>Gastropoda</taxon>
        <taxon>Heterobranchia</taxon>
        <taxon>Euthyneura</taxon>
        <taxon>Panpulmonata</taxon>
        <taxon>Sacoglossa</taxon>
        <taxon>Placobranchoidea</taxon>
        <taxon>Plakobranchidae</taxon>
        <taxon>Elysia</taxon>
    </lineage>
</organism>